<feature type="transmembrane region" description="Helical" evidence="1">
    <location>
        <begin position="48"/>
        <end position="67"/>
    </location>
</feature>
<evidence type="ECO:0000313" key="2">
    <source>
        <dbReference type="EMBL" id="MFD2796616.1"/>
    </source>
</evidence>
<dbReference type="RefSeq" id="WP_377188511.1">
    <property type="nucleotide sequence ID" value="NZ_JBHUOG010000002.1"/>
</dbReference>
<reference evidence="3" key="1">
    <citation type="journal article" date="2019" name="Int. J. Syst. Evol. Microbiol.">
        <title>The Global Catalogue of Microorganisms (GCM) 10K type strain sequencing project: providing services to taxonomists for standard genome sequencing and annotation.</title>
        <authorList>
            <consortium name="The Broad Institute Genomics Platform"/>
            <consortium name="The Broad Institute Genome Sequencing Center for Infectious Disease"/>
            <person name="Wu L."/>
            <person name="Ma J."/>
        </authorList>
    </citation>
    <scope>NUCLEOTIDE SEQUENCE [LARGE SCALE GENOMIC DNA]</scope>
    <source>
        <strain evidence="3">CCM 7044</strain>
    </source>
</reference>
<evidence type="ECO:0000313" key="3">
    <source>
        <dbReference type="Proteomes" id="UP001597479"/>
    </source>
</evidence>
<name>A0ABW5W392_9MICO</name>
<sequence>MPRGPRDRSPRTDRHFRVYCRIAAFLFAAFTVYPVITKLVEHRLAHDWAHGALHLLFCLLAAYAGWVARDARVARHFTAVVGVVYGVLGVIGWFVQGLLLGTPLAVPLDPVANVFHLVLSVPALILVARFVAASRGKRAA</sequence>
<evidence type="ECO:0008006" key="4">
    <source>
        <dbReference type="Google" id="ProtNLM"/>
    </source>
</evidence>
<keyword evidence="1" id="KW-0472">Membrane</keyword>
<organism evidence="2 3">
    <name type="scientific">Promicromonospora vindobonensis</name>
    <dbReference type="NCBI Taxonomy" id="195748"/>
    <lineage>
        <taxon>Bacteria</taxon>
        <taxon>Bacillati</taxon>
        <taxon>Actinomycetota</taxon>
        <taxon>Actinomycetes</taxon>
        <taxon>Micrococcales</taxon>
        <taxon>Promicromonosporaceae</taxon>
        <taxon>Promicromonospora</taxon>
    </lineage>
</organism>
<keyword evidence="3" id="KW-1185">Reference proteome</keyword>
<accession>A0ABW5W392</accession>
<feature type="transmembrane region" description="Helical" evidence="1">
    <location>
        <begin position="18"/>
        <end position="36"/>
    </location>
</feature>
<protein>
    <recommendedName>
        <fullName evidence="4">DUF4383 domain-containing protein</fullName>
    </recommendedName>
</protein>
<feature type="transmembrane region" description="Helical" evidence="1">
    <location>
        <begin position="111"/>
        <end position="132"/>
    </location>
</feature>
<proteinExistence type="predicted"/>
<evidence type="ECO:0000256" key="1">
    <source>
        <dbReference type="SAM" id="Phobius"/>
    </source>
</evidence>
<keyword evidence="1" id="KW-1133">Transmembrane helix</keyword>
<feature type="transmembrane region" description="Helical" evidence="1">
    <location>
        <begin position="79"/>
        <end position="99"/>
    </location>
</feature>
<comment type="caution">
    <text evidence="2">The sequence shown here is derived from an EMBL/GenBank/DDBJ whole genome shotgun (WGS) entry which is preliminary data.</text>
</comment>
<gene>
    <name evidence="2" type="ORF">ACFS27_23845</name>
</gene>
<dbReference type="EMBL" id="JBHUOG010000002">
    <property type="protein sequence ID" value="MFD2796616.1"/>
    <property type="molecule type" value="Genomic_DNA"/>
</dbReference>
<dbReference type="Proteomes" id="UP001597479">
    <property type="component" value="Unassembled WGS sequence"/>
</dbReference>
<keyword evidence="1" id="KW-0812">Transmembrane</keyword>